<dbReference type="GO" id="GO:0005524">
    <property type="term" value="F:ATP binding"/>
    <property type="evidence" value="ECO:0007669"/>
    <property type="project" value="UniProtKB-KW"/>
</dbReference>
<dbReference type="InterPro" id="IPR027417">
    <property type="entry name" value="P-loop_NTPase"/>
</dbReference>
<keyword evidence="2" id="KW-0067">ATP-binding</keyword>
<dbReference type="Pfam" id="PF00005">
    <property type="entry name" value="ABC_tran"/>
    <property type="match status" value="1"/>
</dbReference>
<evidence type="ECO:0000313" key="4">
    <source>
        <dbReference type="EMBL" id="QHT95658.1"/>
    </source>
</evidence>
<dbReference type="PROSITE" id="PS50893">
    <property type="entry name" value="ABC_TRANSPORTER_2"/>
    <property type="match status" value="1"/>
</dbReference>
<dbReference type="AlphaFoldDB" id="A0A6C0IR21"/>
<proteinExistence type="predicted"/>
<dbReference type="InterPro" id="IPR003439">
    <property type="entry name" value="ABC_transporter-like_ATP-bd"/>
</dbReference>
<dbReference type="EMBL" id="MN740244">
    <property type="protein sequence ID" value="QHT95658.1"/>
    <property type="molecule type" value="Genomic_DNA"/>
</dbReference>
<dbReference type="SMART" id="SM00382">
    <property type="entry name" value="AAA"/>
    <property type="match status" value="1"/>
</dbReference>
<dbReference type="CDD" id="cd00267">
    <property type="entry name" value="ABC_ATPase"/>
    <property type="match status" value="1"/>
</dbReference>
<protein>
    <recommendedName>
        <fullName evidence="3">ABC transporter domain-containing protein</fullName>
    </recommendedName>
</protein>
<dbReference type="PANTHER" id="PTHR43158">
    <property type="entry name" value="SKFA PEPTIDE EXPORT ATP-BINDING PROTEIN SKFE"/>
    <property type="match status" value="1"/>
</dbReference>
<accession>A0A6C0IR21</accession>
<evidence type="ECO:0000256" key="1">
    <source>
        <dbReference type="ARBA" id="ARBA00022741"/>
    </source>
</evidence>
<dbReference type="Gene3D" id="3.40.50.300">
    <property type="entry name" value="P-loop containing nucleotide triphosphate hydrolases"/>
    <property type="match status" value="1"/>
</dbReference>
<feature type="domain" description="ABC transporter" evidence="3">
    <location>
        <begin position="4"/>
        <end position="237"/>
    </location>
</feature>
<sequence>MKCIEIDHLHFKYENKTIFTDLSVELHSNHCYILAGLNGCGKSTLMKILGGKVLCDFDKVKVLGKDPFRDTSLNKDITYIDNHWGTQTVAYTGYNMPLQSSLCVKEMMQKLKETYPDRDRELLDILDVNPEWKLNAVSEGQRKRVQLYLNLIKPFKVCLLDEITVNLDLLVKDRFMNYLKRETEKRQCCVVYVTHIFDGLDEWGTKLLYLRQNKQIEEMDMATIPNVYKYLLEEFKNEYTHDVKELEENNLDINLRNAGGYSHGVLGDTIEI</sequence>
<reference evidence="4" key="1">
    <citation type="journal article" date="2020" name="Nature">
        <title>Giant virus diversity and host interactions through global metagenomics.</title>
        <authorList>
            <person name="Schulz F."/>
            <person name="Roux S."/>
            <person name="Paez-Espino D."/>
            <person name="Jungbluth S."/>
            <person name="Walsh D.A."/>
            <person name="Denef V.J."/>
            <person name="McMahon K.D."/>
            <person name="Konstantinidis K.T."/>
            <person name="Eloe-Fadrosh E.A."/>
            <person name="Kyrpides N.C."/>
            <person name="Woyke T."/>
        </authorList>
    </citation>
    <scope>NUCLEOTIDE SEQUENCE</scope>
    <source>
        <strain evidence="4">GVMAG-M-3300024261-8</strain>
    </source>
</reference>
<dbReference type="GO" id="GO:0016887">
    <property type="term" value="F:ATP hydrolysis activity"/>
    <property type="evidence" value="ECO:0007669"/>
    <property type="project" value="InterPro"/>
</dbReference>
<evidence type="ECO:0000259" key="3">
    <source>
        <dbReference type="PROSITE" id="PS50893"/>
    </source>
</evidence>
<dbReference type="InterPro" id="IPR003593">
    <property type="entry name" value="AAA+_ATPase"/>
</dbReference>
<dbReference type="SUPFAM" id="SSF52540">
    <property type="entry name" value="P-loop containing nucleoside triphosphate hydrolases"/>
    <property type="match status" value="1"/>
</dbReference>
<organism evidence="4">
    <name type="scientific">viral metagenome</name>
    <dbReference type="NCBI Taxonomy" id="1070528"/>
    <lineage>
        <taxon>unclassified sequences</taxon>
        <taxon>metagenomes</taxon>
        <taxon>organismal metagenomes</taxon>
    </lineage>
</organism>
<evidence type="ECO:0000256" key="2">
    <source>
        <dbReference type="ARBA" id="ARBA00022840"/>
    </source>
</evidence>
<keyword evidence="1" id="KW-0547">Nucleotide-binding</keyword>
<name>A0A6C0IR21_9ZZZZ</name>
<dbReference type="PANTHER" id="PTHR43158:SF2">
    <property type="entry name" value="SKFA PEPTIDE EXPORT ATP-BINDING PROTEIN SKFE"/>
    <property type="match status" value="1"/>
</dbReference>